<evidence type="ECO:0000256" key="2">
    <source>
        <dbReference type="ARBA" id="ARBA00023242"/>
    </source>
</evidence>
<accession>A0A167VQG5</accession>
<dbReference type="PROSITE" id="PS51253">
    <property type="entry name" value="HTH_CENPB"/>
    <property type="match status" value="1"/>
</dbReference>
<dbReference type="Pfam" id="PF05225">
    <property type="entry name" value="HTH_psq"/>
    <property type="match status" value="1"/>
</dbReference>
<organism evidence="5 6">
    <name type="scientific">Niveomyces insectorum RCEF 264</name>
    <dbReference type="NCBI Taxonomy" id="1081102"/>
    <lineage>
        <taxon>Eukaryota</taxon>
        <taxon>Fungi</taxon>
        <taxon>Dikarya</taxon>
        <taxon>Ascomycota</taxon>
        <taxon>Pezizomycotina</taxon>
        <taxon>Sordariomycetes</taxon>
        <taxon>Hypocreomycetidae</taxon>
        <taxon>Hypocreales</taxon>
        <taxon>Cordycipitaceae</taxon>
        <taxon>Niveomyces</taxon>
    </lineage>
</organism>
<dbReference type="GO" id="GO:0003677">
    <property type="term" value="F:DNA binding"/>
    <property type="evidence" value="ECO:0007669"/>
    <property type="project" value="UniProtKB-KW"/>
</dbReference>
<dbReference type="EMBL" id="AZHD01000006">
    <property type="protein sequence ID" value="OAA62879.1"/>
    <property type="molecule type" value="Genomic_DNA"/>
</dbReference>
<comment type="caution">
    <text evidence="5">The sequence shown here is derived from an EMBL/GenBank/DDBJ whole genome shotgun (WGS) entry which is preliminary data.</text>
</comment>
<dbReference type="InterPro" id="IPR007889">
    <property type="entry name" value="HTH_Psq"/>
</dbReference>
<evidence type="ECO:0000259" key="4">
    <source>
        <dbReference type="PROSITE" id="PS51253"/>
    </source>
</evidence>
<dbReference type="SMART" id="SM00674">
    <property type="entry name" value="CENPB"/>
    <property type="match status" value="1"/>
</dbReference>
<keyword evidence="6" id="KW-1185">Reference proteome</keyword>
<dbReference type="OrthoDB" id="5396311at2759"/>
<evidence type="ECO:0000313" key="5">
    <source>
        <dbReference type="EMBL" id="OAA62879.1"/>
    </source>
</evidence>
<feature type="region of interest" description="Disordered" evidence="3">
    <location>
        <begin position="34"/>
        <end position="57"/>
    </location>
</feature>
<dbReference type="Proteomes" id="UP000076874">
    <property type="component" value="Unassembled WGS sequence"/>
</dbReference>
<evidence type="ECO:0000256" key="3">
    <source>
        <dbReference type="SAM" id="MobiDB-lite"/>
    </source>
</evidence>
<dbReference type="SUPFAM" id="SSF46689">
    <property type="entry name" value="Homeodomain-like"/>
    <property type="match status" value="1"/>
</dbReference>
<feature type="domain" description="HTH CENPB-type" evidence="4">
    <location>
        <begin position="48"/>
        <end position="118"/>
    </location>
</feature>
<keyword evidence="2" id="KW-0539">Nucleus</keyword>
<proteinExistence type="predicted"/>
<protein>
    <submittedName>
        <fullName evidence="5">Transposase</fullName>
    </submittedName>
</protein>
<evidence type="ECO:0000313" key="6">
    <source>
        <dbReference type="Proteomes" id="UP000076874"/>
    </source>
</evidence>
<dbReference type="InterPro" id="IPR009057">
    <property type="entry name" value="Homeodomain-like_sf"/>
</dbReference>
<evidence type="ECO:0000256" key="1">
    <source>
        <dbReference type="ARBA" id="ARBA00023125"/>
    </source>
</evidence>
<dbReference type="InterPro" id="IPR006600">
    <property type="entry name" value="HTH_CenpB_DNA-bd_dom"/>
</dbReference>
<sequence>MHDYTEDDVKRALGALANGASIRKASREFGIPPATLFNRKSGTVPHRQASKGQQRLTPAQEEQLCGWIYVQDALGLRPTAPQVKVIATTLLRASGDDRPLGKHWLDGFLRRNPSVKLHKVRGPDSKSLDPKPVVDVDVDALSEPPAHVI</sequence>
<name>A0A167VQG5_9HYPO</name>
<dbReference type="STRING" id="1081102.A0A167VQG5"/>
<keyword evidence="1" id="KW-0238">DNA-binding</keyword>
<dbReference type="Gene3D" id="1.10.10.60">
    <property type="entry name" value="Homeodomain-like"/>
    <property type="match status" value="1"/>
</dbReference>
<dbReference type="AlphaFoldDB" id="A0A167VQG5"/>
<gene>
    <name evidence="5" type="ORF">SPI_04419</name>
</gene>
<dbReference type="Pfam" id="PF03221">
    <property type="entry name" value="HTH_Tnp_Tc5"/>
    <property type="match status" value="1"/>
</dbReference>
<reference evidence="5 6" key="1">
    <citation type="journal article" date="2016" name="Genome Biol. Evol.">
        <title>Divergent and convergent evolution of fungal pathogenicity.</title>
        <authorList>
            <person name="Shang Y."/>
            <person name="Xiao G."/>
            <person name="Zheng P."/>
            <person name="Cen K."/>
            <person name="Zhan S."/>
            <person name="Wang C."/>
        </authorList>
    </citation>
    <scope>NUCLEOTIDE SEQUENCE [LARGE SCALE GENOMIC DNA]</scope>
    <source>
        <strain evidence="5 6">RCEF 264</strain>
    </source>
</reference>